<dbReference type="GO" id="GO:0008777">
    <property type="term" value="F:acetylornithine deacetylase activity"/>
    <property type="evidence" value="ECO:0007669"/>
    <property type="project" value="TreeGrafter"/>
</dbReference>
<dbReference type="Gene3D" id="3.30.70.360">
    <property type="match status" value="1"/>
</dbReference>
<reference evidence="11 12" key="1">
    <citation type="submission" date="2015-07" db="EMBL/GenBank/DDBJ databases">
        <title>High-quality genome of monoxenous trypanosomatid Leptomonas pyrrhocoris.</title>
        <authorList>
            <person name="Flegontov P."/>
            <person name="Butenko A."/>
            <person name="Firsov S."/>
            <person name="Vlcek C."/>
            <person name="Logacheva M.D."/>
            <person name="Field M."/>
            <person name="Filatov D."/>
            <person name="Flegontova O."/>
            <person name="Gerasimov E."/>
            <person name="Jackson A.P."/>
            <person name="Kelly S."/>
            <person name="Opperdoes F."/>
            <person name="O'Reilly A."/>
            <person name="Votypka J."/>
            <person name="Yurchenko V."/>
            <person name="Lukes J."/>
        </authorList>
    </citation>
    <scope>NUCLEOTIDE SEQUENCE [LARGE SCALE GENOMIC DNA]</scope>
    <source>
        <strain evidence="11">H10</strain>
    </source>
</reference>
<dbReference type="InterPro" id="IPR050072">
    <property type="entry name" value="Peptidase_M20A"/>
</dbReference>
<gene>
    <name evidence="11" type="ORF">ABB37_05878</name>
</gene>
<comment type="similarity">
    <text evidence="3">Belongs to the peptidase M20A family.</text>
</comment>
<evidence type="ECO:0000259" key="10">
    <source>
        <dbReference type="Pfam" id="PF07687"/>
    </source>
</evidence>
<keyword evidence="11" id="KW-0645">Protease</keyword>
<keyword evidence="6" id="KW-0028">Amino-acid biosynthesis</keyword>
<dbReference type="InterPro" id="IPR002933">
    <property type="entry name" value="Peptidase_M20"/>
</dbReference>
<evidence type="ECO:0000256" key="4">
    <source>
        <dbReference type="ARBA" id="ARBA00022490"/>
    </source>
</evidence>
<dbReference type="RefSeq" id="XP_015657208.1">
    <property type="nucleotide sequence ID" value="XM_015804074.1"/>
</dbReference>
<dbReference type="PROSITE" id="PS00759">
    <property type="entry name" value="ARGE_DAPE_CPG2_2"/>
    <property type="match status" value="1"/>
</dbReference>
<dbReference type="FunFam" id="3.30.70.360:FF:000003">
    <property type="entry name" value="Acetylornithine deacetylase"/>
    <property type="match status" value="1"/>
</dbReference>
<dbReference type="AlphaFoldDB" id="A0A0M9FYX5"/>
<evidence type="ECO:0000256" key="9">
    <source>
        <dbReference type="ARBA" id="ARBA00022833"/>
    </source>
</evidence>
<dbReference type="EMBL" id="LGTL01000012">
    <property type="protein sequence ID" value="KPA78769.1"/>
    <property type="molecule type" value="Genomic_DNA"/>
</dbReference>
<keyword evidence="8" id="KW-0378">Hydrolase</keyword>
<keyword evidence="5" id="KW-0055">Arginine biosynthesis</keyword>
<keyword evidence="11" id="KW-0121">Carboxypeptidase</keyword>
<dbReference type="GO" id="GO:0006526">
    <property type="term" value="P:L-arginine biosynthetic process"/>
    <property type="evidence" value="ECO:0007669"/>
    <property type="project" value="UniProtKB-KW"/>
</dbReference>
<dbReference type="GeneID" id="26906168"/>
<comment type="caution">
    <text evidence="11">The sequence shown here is derived from an EMBL/GenBank/DDBJ whole genome shotgun (WGS) entry which is preliminary data.</text>
</comment>
<dbReference type="CDD" id="cd03894">
    <property type="entry name" value="M20_ArgE"/>
    <property type="match status" value="1"/>
</dbReference>
<evidence type="ECO:0000256" key="7">
    <source>
        <dbReference type="ARBA" id="ARBA00022723"/>
    </source>
</evidence>
<dbReference type="PANTHER" id="PTHR43808:SF31">
    <property type="entry name" value="N-ACETYL-L-CITRULLINE DEACETYLASE"/>
    <property type="match status" value="1"/>
</dbReference>
<dbReference type="SUPFAM" id="SSF53187">
    <property type="entry name" value="Zn-dependent exopeptidases"/>
    <property type="match status" value="1"/>
</dbReference>
<keyword evidence="12" id="KW-1185">Reference proteome</keyword>
<keyword evidence="4" id="KW-0963">Cytoplasm</keyword>
<protein>
    <submittedName>
        <fullName evidence="11">Glutamamyl carboxypeptidase putativemetallo-peptidase Clan MH Family M18</fullName>
    </submittedName>
</protein>
<comment type="cofactor">
    <cofactor evidence="1">
        <name>Zn(2+)</name>
        <dbReference type="ChEBI" id="CHEBI:29105"/>
    </cofactor>
</comment>
<dbReference type="GO" id="GO:0005737">
    <property type="term" value="C:cytoplasm"/>
    <property type="evidence" value="ECO:0007669"/>
    <property type="project" value="UniProtKB-SubCell"/>
</dbReference>
<evidence type="ECO:0000256" key="6">
    <source>
        <dbReference type="ARBA" id="ARBA00022605"/>
    </source>
</evidence>
<dbReference type="Gene3D" id="3.40.630.10">
    <property type="entry name" value="Zn peptidases"/>
    <property type="match status" value="1"/>
</dbReference>
<dbReference type="Pfam" id="PF01546">
    <property type="entry name" value="Peptidase_M20"/>
    <property type="match status" value="1"/>
</dbReference>
<keyword evidence="7" id="KW-0479">Metal-binding</keyword>
<sequence length="401" mass="43876">MAGYPTDAKGGLAKLISFDTTCSSKSNLDLIHYVQGYLQSKAVESVLVYNDKKDKAHLWATLPGEDGVTQGGIVLSGHTDVVSVIGQKWDTDPFTMVEKDGKLFGRGACDMKGFLAVVLALVPTFLSLKRAKPVHIAFSYDEELGCAGIPTLIKYLKEQKFHADVCLVGDGGMTIGIGNKGHCLWKVKVHGKAIHSSMALMNTSCNAIEYAAQIITKVRQIAIEVRDHETRDTSYTCPFSPISTNLIRGGNAVNTVPADCEFEFSVRITDTAIARSIDKRIHQYVDKVVLPAMRQEYTEASVDISAYNLCPSFNGKENEPFTKLVRKMLNDQKIRKAGGTTEAGFFQEELQIPTVIVGPGGCGAHEANEYTLCENLIKCEKFTKDLVATCTLTREPLTSHL</sequence>
<evidence type="ECO:0000313" key="11">
    <source>
        <dbReference type="EMBL" id="KPA78769.1"/>
    </source>
</evidence>
<evidence type="ECO:0000256" key="5">
    <source>
        <dbReference type="ARBA" id="ARBA00022571"/>
    </source>
</evidence>
<dbReference type="VEuPathDB" id="TriTrypDB:LpyrH10_12_0560"/>
<organism evidence="11 12">
    <name type="scientific">Leptomonas pyrrhocoris</name>
    <name type="common">Firebug parasite</name>
    <dbReference type="NCBI Taxonomy" id="157538"/>
    <lineage>
        <taxon>Eukaryota</taxon>
        <taxon>Discoba</taxon>
        <taxon>Euglenozoa</taxon>
        <taxon>Kinetoplastea</taxon>
        <taxon>Metakinetoplastina</taxon>
        <taxon>Trypanosomatida</taxon>
        <taxon>Trypanosomatidae</taxon>
        <taxon>Leishmaniinae</taxon>
        <taxon>Leptomonas</taxon>
    </lineage>
</organism>
<dbReference type="Proteomes" id="UP000037923">
    <property type="component" value="Unassembled WGS sequence"/>
</dbReference>
<proteinExistence type="inferred from homology"/>
<comment type="subcellular location">
    <subcellularLocation>
        <location evidence="2">Cytoplasm</location>
    </subcellularLocation>
</comment>
<evidence type="ECO:0000256" key="3">
    <source>
        <dbReference type="ARBA" id="ARBA00006247"/>
    </source>
</evidence>
<dbReference type="PANTHER" id="PTHR43808">
    <property type="entry name" value="ACETYLORNITHINE DEACETYLASE"/>
    <property type="match status" value="1"/>
</dbReference>
<feature type="domain" description="Peptidase M20 dimerisation" evidence="10">
    <location>
        <begin position="177"/>
        <end position="288"/>
    </location>
</feature>
<evidence type="ECO:0000256" key="8">
    <source>
        <dbReference type="ARBA" id="ARBA00022801"/>
    </source>
</evidence>
<dbReference type="InterPro" id="IPR036264">
    <property type="entry name" value="Bact_exopeptidase_dim_dom"/>
</dbReference>
<dbReference type="OMA" id="DHETRDT"/>
<evidence type="ECO:0000256" key="1">
    <source>
        <dbReference type="ARBA" id="ARBA00001947"/>
    </source>
</evidence>
<dbReference type="GO" id="GO:0004180">
    <property type="term" value="F:carboxypeptidase activity"/>
    <property type="evidence" value="ECO:0007669"/>
    <property type="project" value="UniProtKB-KW"/>
</dbReference>
<dbReference type="InterPro" id="IPR001261">
    <property type="entry name" value="ArgE/DapE_CS"/>
</dbReference>
<name>A0A0M9FYX5_LEPPY</name>
<evidence type="ECO:0000256" key="2">
    <source>
        <dbReference type="ARBA" id="ARBA00004496"/>
    </source>
</evidence>
<evidence type="ECO:0000313" key="12">
    <source>
        <dbReference type="Proteomes" id="UP000037923"/>
    </source>
</evidence>
<dbReference type="SUPFAM" id="SSF55031">
    <property type="entry name" value="Bacterial exopeptidase dimerisation domain"/>
    <property type="match status" value="1"/>
</dbReference>
<dbReference type="Pfam" id="PF07687">
    <property type="entry name" value="M20_dimer"/>
    <property type="match status" value="1"/>
</dbReference>
<dbReference type="GO" id="GO:0046872">
    <property type="term" value="F:metal ion binding"/>
    <property type="evidence" value="ECO:0007669"/>
    <property type="project" value="UniProtKB-KW"/>
</dbReference>
<dbReference type="InterPro" id="IPR011650">
    <property type="entry name" value="Peptidase_M20_dimer"/>
</dbReference>
<dbReference type="NCBIfam" id="NF005710">
    <property type="entry name" value="PRK07522.1"/>
    <property type="match status" value="1"/>
</dbReference>
<keyword evidence="9" id="KW-0862">Zinc</keyword>
<dbReference type="OrthoDB" id="10059875at2759"/>
<accession>A0A0M9FYX5</accession>